<dbReference type="AlphaFoldDB" id="A0A075FUI1"/>
<reference evidence="1" key="1">
    <citation type="journal article" date="2014" name="Genome Biol. Evol.">
        <title>Pangenome evidence for extensive interdomain horizontal transfer affecting lineage core and shell genes in uncultured planktonic thaumarchaeota and euryarchaeota.</title>
        <authorList>
            <person name="Deschamps P."/>
            <person name="Zivanovic Y."/>
            <person name="Moreira D."/>
            <person name="Rodriguez-Valera F."/>
            <person name="Lopez-Garcia P."/>
        </authorList>
    </citation>
    <scope>NUCLEOTIDE SEQUENCE</scope>
</reference>
<dbReference type="InterPro" id="IPR009000">
    <property type="entry name" value="Transl_B-barrel_sf"/>
</dbReference>
<sequence>MEQIGLALHIAKSGRLIIQCKSKKVNGKNVFDQRGNKIAKVSEIIGPVKSPYVSAIPLNDKVKEL</sequence>
<proteinExistence type="predicted"/>
<dbReference type="SUPFAM" id="SSF50447">
    <property type="entry name" value="Translation proteins"/>
    <property type="match status" value="1"/>
</dbReference>
<dbReference type="Gene3D" id="2.40.10.230">
    <property type="entry name" value="Probable tRNA pseudouridine synthase domain"/>
    <property type="match status" value="1"/>
</dbReference>
<accession>A0A075FUI1</accession>
<evidence type="ECO:0000313" key="1">
    <source>
        <dbReference type="EMBL" id="AIE93307.1"/>
    </source>
</evidence>
<protein>
    <recommendedName>
        <fullName evidence="2">H/ACA RNA-protein complex protein Gar1</fullName>
    </recommendedName>
</protein>
<organism evidence="1">
    <name type="scientific">uncultured marine thaumarchaeote AD1000_33_G09</name>
    <dbReference type="NCBI Taxonomy" id="1455909"/>
    <lineage>
        <taxon>Archaea</taxon>
        <taxon>Nitrososphaerota</taxon>
        <taxon>environmental samples</taxon>
    </lineage>
</organism>
<dbReference type="EMBL" id="KF900391">
    <property type="protein sequence ID" value="AIE93307.1"/>
    <property type="molecule type" value="Genomic_DNA"/>
</dbReference>
<dbReference type="InterPro" id="IPR038664">
    <property type="entry name" value="Gar1/Naf1_Cbf5-bd_sf"/>
</dbReference>
<evidence type="ECO:0008006" key="2">
    <source>
        <dbReference type="Google" id="ProtNLM"/>
    </source>
</evidence>
<name>A0A075FUI1_9ARCH</name>